<evidence type="ECO:0000313" key="3">
    <source>
        <dbReference type="Proteomes" id="UP001189429"/>
    </source>
</evidence>
<accession>A0ABN9VB07</accession>
<evidence type="ECO:0000313" key="2">
    <source>
        <dbReference type="EMBL" id="CAK0870198.1"/>
    </source>
</evidence>
<reference evidence="2" key="1">
    <citation type="submission" date="2023-10" db="EMBL/GenBank/DDBJ databases">
        <authorList>
            <person name="Chen Y."/>
            <person name="Shah S."/>
            <person name="Dougan E. K."/>
            <person name="Thang M."/>
            <person name="Chan C."/>
        </authorList>
    </citation>
    <scope>NUCLEOTIDE SEQUENCE [LARGE SCALE GENOMIC DNA]</scope>
</reference>
<comment type="caution">
    <text evidence="2">The sequence shown here is derived from an EMBL/GenBank/DDBJ whole genome shotgun (WGS) entry which is preliminary data.</text>
</comment>
<dbReference type="EMBL" id="CAUYUJ010016936">
    <property type="protein sequence ID" value="CAK0870198.1"/>
    <property type="molecule type" value="Genomic_DNA"/>
</dbReference>
<feature type="region of interest" description="Disordered" evidence="1">
    <location>
        <begin position="79"/>
        <end position="101"/>
    </location>
</feature>
<name>A0ABN9VB07_9DINO</name>
<sequence length="101" mass="11212">MHIAEMVALLRPREEGPIGLHMAWLALPESEVPAKADHEEKQFFLSAAMSKEPRGEGRRRFSHLASEKGGLHRVVLDAETASRGSGEEPEYLPCAPPRSLR</sequence>
<gene>
    <name evidence="2" type="ORF">PCOR1329_LOCUS56360</name>
</gene>
<proteinExistence type="predicted"/>
<protein>
    <submittedName>
        <fullName evidence="2">Uncharacterized protein</fullName>
    </submittedName>
</protein>
<keyword evidence="3" id="KW-1185">Reference proteome</keyword>
<organism evidence="2 3">
    <name type="scientific">Prorocentrum cordatum</name>
    <dbReference type="NCBI Taxonomy" id="2364126"/>
    <lineage>
        <taxon>Eukaryota</taxon>
        <taxon>Sar</taxon>
        <taxon>Alveolata</taxon>
        <taxon>Dinophyceae</taxon>
        <taxon>Prorocentrales</taxon>
        <taxon>Prorocentraceae</taxon>
        <taxon>Prorocentrum</taxon>
    </lineage>
</organism>
<evidence type="ECO:0000256" key="1">
    <source>
        <dbReference type="SAM" id="MobiDB-lite"/>
    </source>
</evidence>
<dbReference type="Proteomes" id="UP001189429">
    <property type="component" value="Unassembled WGS sequence"/>
</dbReference>